<dbReference type="Pfam" id="PF00753">
    <property type="entry name" value="Lactamase_B"/>
    <property type="match status" value="1"/>
</dbReference>
<dbReference type="InterPro" id="IPR050855">
    <property type="entry name" value="NDM-1-like"/>
</dbReference>
<comment type="caution">
    <text evidence="2">The sequence shown here is derived from an EMBL/GenBank/DDBJ whole genome shotgun (WGS) entry which is preliminary data.</text>
</comment>
<accession>A0ABV8ACZ4</accession>
<dbReference type="PANTHER" id="PTHR42951:SF14">
    <property type="entry name" value="METALLO-BETA-LACTAMASE SUPERFAMILY PROTEIN"/>
    <property type="match status" value="1"/>
</dbReference>
<dbReference type="Gene3D" id="3.60.15.10">
    <property type="entry name" value="Ribonuclease Z/Hydroxyacylglutathione hydrolase-like"/>
    <property type="match status" value="1"/>
</dbReference>
<dbReference type="SMART" id="SM00849">
    <property type="entry name" value="Lactamase_B"/>
    <property type="match status" value="1"/>
</dbReference>
<protein>
    <submittedName>
        <fullName evidence="2">MBL fold metallo-hydrolase</fullName>
    </submittedName>
</protein>
<reference evidence="3" key="1">
    <citation type="journal article" date="2019" name="Int. J. Syst. Evol. Microbiol.">
        <title>The Global Catalogue of Microorganisms (GCM) 10K type strain sequencing project: providing services to taxonomists for standard genome sequencing and annotation.</title>
        <authorList>
            <consortium name="The Broad Institute Genomics Platform"/>
            <consortium name="The Broad Institute Genome Sequencing Center for Infectious Disease"/>
            <person name="Wu L."/>
            <person name="Ma J."/>
        </authorList>
    </citation>
    <scope>NUCLEOTIDE SEQUENCE [LARGE SCALE GENOMIC DNA]</scope>
    <source>
        <strain evidence="3">CCTCC AB 2013263</strain>
    </source>
</reference>
<gene>
    <name evidence="2" type="ORF">ACFOPQ_20875</name>
</gene>
<dbReference type="EMBL" id="JBHRZF010000238">
    <property type="protein sequence ID" value="MFC3863220.1"/>
    <property type="molecule type" value="Genomic_DNA"/>
</dbReference>
<proteinExistence type="predicted"/>
<evidence type="ECO:0000313" key="2">
    <source>
        <dbReference type="EMBL" id="MFC3863220.1"/>
    </source>
</evidence>
<evidence type="ECO:0000313" key="3">
    <source>
        <dbReference type="Proteomes" id="UP001595748"/>
    </source>
</evidence>
<evidence type="ECO:0000259" key="1">
    <source>
        <dbReference type="SMART" id="SM00849"/>
    </source>
</evidence>
<dbReference type="RefSeq" id="WP_380081152.1">
    <property type="nucleotide sequence ID" value="NZ_JBHRZF010000238.1"/>
</dbReference>
<keyword evidence="3" id="KW-1185">Reference proteome</keyword>
<dbReference type="SUPFAM" id="SSF56281">
    <property type="entry name" value="Metallo-hydrolase/oxidoreductase"/>
    <property type="match status" value="1"/>
</dbReference>
<organism evidence="2 3">
    <name type="scientific">Deinococcus antarcticus</name>
    <dbReference type="NCBI Taxonomy" id="1298767"/>
    <lineage>
        <taxon>Bacteria</taxon>
        <taxon>Thermotogati</taxon>
        <taxon>Deinococcota</taxon>
        <taxon>Deinococci</taxon>
        <taxon>Deinococcales</taxon>
        <taxon>Deinococcaceae</taxon>
        <taxon>Deinococcus</taxon>
    </lineage>
</organism>
<name>A0ABV8ACZ4_9DEIO</name>
<dbReference type="InterPro" id="IPR036866">
    <property type="entry name" value="RibonucZ/Hydroxyglut_hydro"/>
</dbReference>
<feature type="domain" description="Metallo-beta-lactamase" evidence="1">
    <location>
        <begin position="30"/>
        <end position="250"/>
    </location>
</feature>
<sequence length="340" mass="37259">MTDLPPVTRFETSAGTRLYRITVPAFPHLKVHAFQVVAGPPEQPTYSAIVDTGSSEQASQVALQRGLELIQRQFGENVNGQSLSRIVLTHAHPDHAGALPAMRRFTRAPTAAHALDAPIIERPQDYRDLNGHVVEDYLRWSGIPDGPYADRLRKRSTNLMLPSGVPVDTVLQDGDLLDGLLEVIHTPGHTAGQVCLRVDDLLLTADHVLPLNSPPLMSTRFHPGGGLGPFLASLDKIQALEGVRLALGSHDQEMHDWKGRIHNLRERYRQKLSAMREAAQEPHTLYELNALTNPRMNDRQAILLLDQTAALIEYLLDTGALVETQGANGHLFQATGSGAA</sequence>
<dbReference type="InterPro" id="IPR001279">
    <property type="entry name" value="Metallo-B-lactamas"/>
</dbReference>
<dbReference type="PANTHER" id="PTHR42951">
    <property type="entry name" value="METALLO-BETA-LACTAMASE DOMAIN-CONTAINING"/>
    <property type="match status" value="1"/>
</dbReference>
<dbReference type="Proteomes" id="UP001595748">
    <property type="component" value="Unassembled WGS sequence"/>
</dbReference>